<dbReference type="InterPro" id="IPR045174">
    <property type="entry name" value="Dof"/>
</dbReference>
<dbReference type="PROSITE" id="PS50884">
    <property type="entry name" value="ZF_DOF_2"/>
    <property type="match status" value="1"/>
</dbReference>
<keyword evidence="11" id="KW-1185">Reference proteome</keyword>
<accession>A0A9R0JQL7</accession>
<dbReference type="InterPro" id="IPR003851">
    <property type="entry name" value="Znf_Dof"/>
</dbReference>
<evidence type="ECO:0000313" key="12">
    <source>
        <dbReference type="RefSeq" id="XP_021842985.1"/>
    </source>
</evidence>
<evidence type="ECO:0000256" key="7">
    <source>
        <dbReference type="ARBA" id="ARBA00023242"/>
    </source>
</evidence>
<evidence type="ECO:0000256" key="6">
    <source>
        <dbReference type="ARBA" id="ARBA00023163"/>
    </source>
</evidence>
<dbReference type="GO" id="GO:0003677">
    <property type="term" value="F:DNA binding"/>
    <property type="evidence" value="ECO:0000318"/>
    <property type="project" value="GO_Central"/>
</dbReference>
<dbReference type="OrthoDB" id="1927254at2759"/>
<feature type="compositionally biased region" description="Low complexity" evidence="9">
    <location>
        <begin position="132"/>
        <end position="142"/>
    </location>
</feature>
<dbReference type="KEGG" id="soe:110782995"/>
<keyword evidence="4" id="KW-0805">Transcription regulation</keyword>
<dbReference type="GO" id="GO:0003700">
    <property type="term" value="F:DNA-binding transcription factor activity"/>
    <property type="evidence" value="ECO:0000318"/>
    <property type="project" value="GO_Central"/>
</dbReference>
<dbReference type="RefSeq" id="XP_021842985.1">
    <property type="nucleotide sequence ID" value="XM_021987293.2"/>
</dbReference>
<evidence type="ECO:0000256" key="9">
    <source>
        <dbReference type="SAM" id="MobiDB-lite"/>
    </source>
</evidence>
<dbReference type="GO" id="GO:0005634">
    <property type="term" value="C:nucleus"/>
    <property type="evidence" value="ECO:0007669"/>
    <property type="project" value="UniProtKB-SubCell"/>
</dbReference>
<dbReference type="PROSITE" id="PS01361">
    <property type="entry name" value="ZF_DOF_1"/>
    <property type="match status" value="1"/>
</dbReference>
<dbReference type="GeneID" id="110782995"/>
<dbReference type="AlphaFoldDB" id="A0A9R0JQL7"/>
<keyword evidence="1" id="KW-0479">Metal-binding</keyword>
<evidence type="ECO:0000259" key="10">
    <source>
        <dbReference type="PROSITE" id="PS50884"/>
    </source>
</evidence>
<dbReference type="PANTHER" id="PTHR31089:SF22">
    <property type="entry name" value="CYCLIC DOF FACTOR 4"/>
    <property type="match status" value="1"/>
</dbReference>
<evidence type="ECO:0000256" key="5">
    <source>
        <dbReference type="ARBA" id="ARBA00023125"/>
    </source>
</evidence>
<keyword evidence="5 8" id="KW-0238">DNA-binding</keyword>
<feature type="compositionally biased region" description="Basic and acidic residues" evidence="9">
    <location>
        <begin position="100"/>
        <end position="109"/>
    </location>
</feature>
<protein>
    <submittedName>
        <fullName evidence="12">Cyclic dof factor 1 isoform X1</fullName>
    </submittedName>
</protein>
<feature type="domain" description="Dof-type" evidence="10">
    <location>
        <begin position="187"/>
        <end position="241"/>
    </location>
</feature>
<dbReference type="GO" id="GO:0008270">
    <property type="term" value="F:zinc ion binding"/>
    <property type="evidence" value="ECO:0007669"/>
    <property type="project" value="UniProtKB-KW"/>
</dbReference>
<organism evidence="11 12">
    <name type="scientific">Spinacia oleracea</name>
    <name type="common">Spinach</name>
    <dbReference type="NCBI Taxonomy" id="3562"/>
    <lineage>
        <taxon>Eukaryota</taxon>
        <taxon>Viridiplantae</taxon>
        <taxon>Streptophyta</taxon>
        <taxon>Embryophyta</taxon>
        <taxon>Tracheophyta</taxon>
        <taxon>Spermatophyta</taxon>
        <taxon>Magnoliopsida</taxon>
        <taxon>eudicotyledons</taxon>
        <taxon>Gunneridae</taxon>
        <taxon>Pentapetalae</taxon>
        <taxon>Caryophyllales</taxon>
        <taxon>Chenopodiaceae</taxon>
        <taxon>Chenopodioideae</taxon>
        <taxon>Anserineae</taxon>
        <taxon>Spinacia</taxon>
    </lineage>
</organism>
<name>A0A9R0JQL7_SPIOL</name>
<evidence type="ECO:0000313" key="11">
    <source>
        <dbReference type="Proteomes" id="UP000813463"/>
    </source>
</evidence>
<evidence type="ECO:0000256" key="8">
    <source>
        <dbReference type="PROSITE-ProRule" id="PRU00071"/>
    </source>
</evidence>
<feature type="region of interest" description="Disordered" evidence="9">
    <location>
        <begin position="100"/>
        <end position="179"/>
    </location>
</feature>
<evidence type="ECO:0000256" key="3">
    <source>
        <dbReference type="ARBA" id="ARBA00022833"/>
    </source>
</evidence>
<feature type="region of interest" description="Disordered" evidence="9">
    <location>
        <begin position="355"/>
        <end position="386"/>
    </location>
</feature>
<comment type="subcellular location">
    <subcellularLocation>
        <location evidence="8">Nucleus</location>
    </subcellularLocation>
</comment>
<proteinExistence type="predicted"/>
<dbReference type="Proteomes" id="UP000813463">
    <property type="component" value="Chromosome 1"/>
</dbReference>
<reference evidence="11" key="1">
    <citation type="journal article" date="2021" name="Nat. Commun.">
        <title>Genomic analyses provide insights into spinach domestication and the genetic basis of agronomic traits.</title>
        <authorList>
            <person name="Cai X."/>
            <person name="Sun X."/>
            <person name="Xu C."/>
            <person name="Sun H."/>
            <person name="Wang X."/>
            <person name="Ge C."/>
            <person name="Zhang Z."/>
            <person name="Wang Q."/>
            <person name="Fei Z."/>
            <person name="Jiao C."/>
            <person name="Wang Q."/>
        </authorList>
    </citation>
    <scope>NUCLEOTIDE SEQUENCE [LARGE SCALE GENOMIC DNA]</scope>
    <source>
        <strain evidence="11">cv. Varoflay</strain>
    </source>
</reference>
<evidence type="ECO:0000256" key="1">
    <source>
        <dbReference type="ARBA" id="ARBA00022723"/>
    </source>
</evidence>
<evidence type="ECO:0000256" key="2">
    <source>
        <dbReference type="ARBA" id="ARBA00022771"/>
    </source>
</evidence>
<keyword evidence="2 8" id="KW-0863">Zinc-finger</keyword>
<gene>
    <name evidence="12" type="primary">LOC110782995</name>
</gene>
<reference evidence="12" key="2">
    <citation type="submission" date="2025-08" db="UniProtKB">
        <authorList>
            <consortium name="RefSeq"/>
        </authorList>
    </citation>
    <scope>IDENTIFICATION</scope>
    <source>
        <tissue evidence="12">Leaf</tissue>
    </source>
</reference>
<evidence type="ECO:0000256" key="4">
    <source>
        <dbReference type="ARBA" id="ARBA00023015"/>
    </source>
</evidence>
<feature type="compositionally biased region" description="Low complexity" evidence="9">
    <location>
        <begin position="356"/>
        <end position="373"/>
    </location>
</feature>
<dbReference type="PANTHER" id="PTHR31089">
    <property type="entry name" value="CYCLIC DOF FACTOR 2"/>
    <property type="match status" value="1"/>
</dbReference>
<sequence>MKCIAPLWESGGRNIPLVPLENSTNYSYPTPTKGTRTTLLGTWAGTLQWVNKRRGTGKCKRFSPQRALIRIALKDVSDDFDYDCESTCSAEDVLCSKQDRNRGNEESITKETVVNKQEEEPSSNSGLEEPKTPTTPSTNTENPKTRANNKVCSSQDLSKKDQDQSDQASSNSESQDETLLKKPEKILPCARCSSMDTKFCYFNNYNISQPRHFCKKCQRYWTAGGSMRNVPVGAGRRKSKNYAASQNHHLVIPGASNGLIHHVMGPDGALVAFGMDSTHSNASQNFHTNGFFRSENETRSSISNGGGTESVQPVPCFPYISWQPGFPVSFYSTTSPQWGENVAAAPYNLQWLPTPSLNSDQSSTTSSPNNSTTLGKHSRSSKELEFENSRVVMPKTLRIDDPLDASKSSIWTTLGIKNNNHNVSSSIGRIAFLGESQQAKDMPDIEASSMVLQANPAAFSRSLAFHEIAQ</sequence>
<keyword evidence="7 8" id="KW-0539">Nucleus</keyword>
<keyword evidence="6" id="KW-0804">Transcription</keyword>
<keyword evidence="3" id="KW-0862">Zinc</keyword>
<dbReference type="Pfam" id="PF02701">
    <property type="entry name" value="Zn_ribbon_Dof"/>
    <property type="match status" value="1"/>
</dbReference>